<dbReference type="InterPro" id="IPR002794">
    <property type="entry name" value="DUF92_TMEM19"/>
</dbReference>
<evidence type="ECO:0000256" key="1">
    <source>
        <dbReference type="ARBA" id="ARBA00004141"/>
    </source>
</evidence>
<keyword evidence="4 6" id="KW-1133">Transmembrane helix</keyword>
<accession>A0A928VUX3</accession>
<name>A0A928VUX3_9CYAN</name>
<feature type="transmembrane region" description="Helical" evidence="6">
    <location>
        <begin position="105"/>
        <end position="122"/>
    </location>
</feature>
<evidence type="ECO:0000256" key="2">
    <source>
        <dbReference type="ARBA" id="ARBA00009012"/>
    </source>
</evidence>
<feature type="transmembrane region" description="Helical" evidence="6">
    <location>
        <begin position="196"/>
        <end position="217"/>
    </location>
</feature>
<evidence type="ECO:0000256" key="3">
    <source>
        <dbReference type="ARBA" id="ARBA00022692"/>
    </source>
</evidence>
<protein>
    <submittedName>
        <fullName evidence="7">DUF92 domain-containing protein</fullName>
    </submittedName>
</protein>
<dbReference type="GO" id="GO:0016020">
    <property type="term" value="C:membrane"/>
    <property type="evidence" value="ECO:0007669"/>
    <property type="project" value="UniProtKB-SubCell"/>
</dbReference>
<gene>
    <name evidence="7" type="ORF">IQ266_24885</name>
</gene>
<sequence>MLIPDSFAQPWLVGAIINAVLLTPLLFIRKKLLTPAGVLHAWILGTLLWGSFKSPSVPWYWLPGGYVVMVVYFILGSGVTKVGAAEKEALGIAEARSGARGPENVWGSALISAICAVAFWIVKVRETQEALLTNQVSPWYFQAIPLLLLAYVAAISTKLADTCGTEIGKAYGKRTFLITTLKPVPRGTEGAVSLEGTIAGIVGAAILASIAWGVGLIPYQLPIGILFVVIAAFIATNIESLIGATIEGKIPGLNHDVVNILNTLIGAIVAVGLAYVVGYNPMG</sequence>
<keyword evidence="3 6" id="KW-0812">Transmembrane</keyword>
<dbReference type="Pfam" id="PF01940">
    <property type="entry name" value="DUF92"/>
    <property type="match status" value="1"/>
</dbReference>
<comment type="subcellular location">
    <subcellularLocation>
        <location evidence="1">Membrane</location>
        <topology evidence="1">Multi-pass membrane protein</topology>
    </subcellularLocation>
</comment>
<keyword evidence="8" id="KW-1185">Reference proteome</keyword>
<comment type="caution">
    <text evidence="7">The sequence shown here is derived from an EMBL/GenBank/DDBJ whole genome shotgun (WGS) entry which is preliminary data.</text>
</comment>
<feature type="transmembrane region" description="Helical" evidence="6">
    <location>
        <begin position="142"/>
        <end position="160"/>
    </location>
</feature>
<evidence type="ECO:0000256" key="5">
    <source>
        <dbReference type="ARBA" id="ARBA00023136"/>
    </source>
</evidence>
<feature type="transmembrane region" description="Helical" evidence="6">
    <location>
        <begin position="64"/>
        <end position="84"/>
    </location>
</feature>
<dbReference type="PANTHER" id="PTHR13353:SF5">
    <property type="entry name" value="TRANSMEMBRANE PROTEIN 19"/>
    <property type="match status" value="1"/>
</dbReference>
<keyword evidence="5 6" id="KW-0472">Membrane</keyword>
<dbReference type="EMBL" id="JADEXQ010000140">
    <property type="protein sequence ID" value="MBE9032977.1"/>
    <property type="molecule type" value="Genomic_DNA"/>
</dbReference>
<feature type="transmembrane region" description="Helical" evidence="6">
    <location>
        <begin position="32"/>
        <end position="52"/>
    </location>
</feature>
<dbReference type="RefSeq" id="WP_264327789.1">
    <property type="nucleotide sequence ID" value="NZ_JADEXQ010000140.1"/>
</dbReference>
<feature type="transmembrane region" description="Helical" evidence="6">
    <location>
        <begin position="223"/>
        <end position="246"/>
    </location>
</feature>
<dbReference type="AlphaFoldDB" id="A0A928VUX3"/>
<evidence type="ECO:0000313" key="8">
    <source>
        <dbReference type="Proteomes" id="UP000625316"/>
    </source>
</evidence>
<dbReference type="PANTHER" id="PTHR13353">
    <property type="entry name" value="TRANSMEMBRANE PROTEIN 19"/>
    <property type="match status" value="1"/>
</dbReference>
<proteinExistence type="inferred from homology"/>
<evidence type="ECO:0000256" key="6">
    <source>
        <dbReference type="SAM" id="Phobius"/>
    </source>
</evidence>
<organism evidence="7 8">
    <name type="scientific">Romeriopsis navalis LEGE 11480</name>
    <dbReference type="NCBI Taxonomy" id="2777977"/>
    <lineage>
        <taxon>Bacteria</taxon>
        <taxon>Bacillati</taxon>
        <taxon>Cyanobacteriota</taxon>
        <taxon>Cyanophyceae</taxon>
        <taxon>Leptolyngbyales</taxon>
        <taxon>Leptolyngbyaceae</taxon>
        <taxon>Romeriopsis</taxon>
        <taxon>Romeriopsis navalis</taxon>
    </lineage>
</organism>
<feature type="transmembrane region" description="Helical" evidence="6">
    <location>
        <begin position="6"/>
        <end position="27"/>
    </location>
</feature>
<comment type="similarity">
    <text evidence="2">Belongs to the TMEM19 family.</text>
</comment>
<evidence type="ECO:0000313" key="7">
    <source>
        <dbReference type="EMBL" id="MBE9032977.1"/>
    </source>
</evidence>
<reference evidence="7" key="1">
    <citation type="submission" date="2020-10" db="EMBL/GenBank/DDBJ databases">
        <authorList>
            <person name="Castelo-Branco R."/>
            <person name="Eusebio N."/>
            <person name="Adriana R."/>
            <person name="Vieira A."/>
            <person name="Brugerolle De Fraissinette N."/>
            <person name="Rezende De Castro R."/>
            <person name="Schneider M.P."/>
            <person name="Vasconcelos V."/>
            <person name="Leao P.N."/>
        </authorList>
    </citation>
    <scope>NUCLEOTIDE SEQUENCE</scope>
    <source>
        <strain evidence="7">LEGE 11480</strain>
    </source>
</reference>
<evidence type="ECO:0000256" key="4">
    <source>
        <dbReference type="ARBA" id="ARBA00022989"/>
    </source>
</evidence>
<dbReference type="Proteomes" id="UP000625316">
    <property type="component" value="Unassembled WGS sequence"/>
</dbReference>
<feature type="transmembrane region" description="Helical" evidence="6">
    <location>
        <begin position="258"/>
        <end position="277"/>
    </location>
</feature>